<gene>
    <name evidence="1" type="ORF">RPERSI_LOCUS28610</name>
</gene>
<reference evidence="1" key="1">
    <citation type="submission" date="2021-06" db="EMBL/GenBank/DDBJ databases">
        <authorList>
            <person name="Kallberg Y."/>
            <person name="Tangrot J."/>
            <person name="Rosling A."/>
        </authorList>
    </citation>
    <scope>NUCLEOTIDE SEQUENCE</scope>
    <source>
        <strain evidence="1">MA461A</strain>
    </source>
</reference>
<evidence type="ECO:0000313" key="2">
    <source>
        <dbReference type="Proteomes" id="UP000789920"/>
    </source>
</evidence>
<accession>A0ACA9SD02</accession>
<dbReference type="Proteomes" id="UP000789920">
    <property type="component" value="Unassembled WGS sequence"/>
</dbReference>
<evidence type="ECO:0000313" key="1">
    <source>
        <dbReference type="EMBL" id="CAG8832840.1"/>
    </source>
</evidence>
<feature type="non-terminal residue" evidence="1">
    <location>
        <position position="1"/>
    </location>
</feature>
<comment type="caution">
    <text evidence="1">The sequence shown here is derived from an EMBL/GenBank/DDBJ whole genome shotgun (WGS) entry which is preliminary data.</text>
</comment>
<dbReference type="EMBL" id="CAJVQC010104883">
    <property type="protein sequence ID" value="CAG8832840.1"/>
    <property type="molecule type" value="Genomic_DNA"/>
</dbReference>
<keyword evidence="2" id="KW-1185">Reference proteome</keyword>
<name>A0ACA9SD02_9GLOM</name>
<sequence>PKNKPMPRKVRTRSKLIRHTKEKSKRLRGKTKPNYKTAPKNKPILNE</sequence>
<protein>
    <submittedName>
        <fullName evidence="1">35094_t:CDS:1</fullName>
    </submittedName>
</protein>
<proteinExistence type="predicted"/>
<feature type="non-terminal residue" evidence="1">
    <location>
        <position position="47"/>
    </location>
</feature>
<organism evidence="1 2">
    <name type="scientific">Racocetra persica</name>
    <dbReference type="NCBI Taxonomy" id="160502"/>
    <lineage>
        <taxon>Eukaryota</taxon>
        <taxon>Fungi</taxon>
        <taxon>Fungi incertae sedis</taxon>
        <taxon>Mucoromycota</taxon>
        <taxon>Glomeromycotina</taxon>
        <taxon>Glomeromycetes</taxon>
        <taxon>Diversisporales</taxon>
        <taxon>Gigasporaceae</taxon>
        <taxon>Racocetra</taxon>
    </lineage>
</organism>